<comment type="similarity">
    <text evidence="1">Belongs to the HMG-CoA lyase family.</text>
</comment>
<dbReference type="EMBL" id="WTYV01000006">
    <property type="protein sequence ID" value="MXO72846.1"/>
    <property type="molecule type" value="Genomic_DNA"/>
</dbReference>
<keyword evidence="3 5" id="KW-0456">Lyase</keyword>
<dbReference type="GO" id="GO:0006552">
    <property type="term" value="P:L-leucine catabolic process"/>
    <property type="evidence" value="ECO:0007669"/>
    <property type="project" value="TreeGrafter"/>
</dbReference>
<dbReference type="OrthoDB" id="9784013at2"/>
<dbReference type="PANTHER" id="PTHR42738:SF7">
    <property type="entry name" value="HYDROXYMETHYLGLUTARYL-COA LYASE"/>
    <property type="match status" value="1"/>
</dbReference>
<dbReference type="InterPro" id="IPR013785">
    <property type="entry name" value="Aldolase_TIM"/>
</dbReference>
<dbReference type="CDD" id="cd07938">
    <property type="entry name" value="DRE_TIM_HMGL"/>
    <property type="match status" value="1"/>
</dbReference>
<dbReference type="InterPro" id="IPR000891">
    <property type="entry name" value="PYR_CT"/>
</dbReference>
<dbReference type="RefSeq" id="WP_160772779.1">
    <property type="nucleotide sequence ID" value="NZ_WTYV01000006.1"/>
</dbReference>
<dbReference type="Proteomes" id="UP000466966">
    <property type="component" value="Unassembled WGS sequence"/>
</dbReference>
<feature type="domain" description="Pyruvate carboxyltransferase" evidence="4">
    <location>
        <begin position="8"/>
        <end position="286"/>
    </location>
</feature>
<dbReference type="PROSITE" id="PS50991">
    <property type="entry name" value="PYR_CT"/>
    <property type="match status" value="1"/>
</dbReference>
<keyword evidence="6" id="KW-1185">Reference proteome</keyword>
<evidence type="ECO:0000259" key="4">
    <source>
        <dbReference type="PROSITE" id="PS50991"/>
    </source>
</evidence>
<dbReference type="GO" id="GO:0046872">
    <property type="term" value="F:metal ion binding"/>
    <property type="evidence" value="ECO:0007669"/>
    <property type="project" value="UniProtKB-KW"/>
</dbReference>
<accession>A0A844Z0Q7</accession>
<keyword evidence="2" id="KW-0479">Metal-binding</keyword>
<dbReference type="NCBIfam" id="NF004283">
    <property type="entry name" value="PRK05692.1"/>
    <property type="match status" value="1"/>
</dbReference>
<dbReference type="AlphaFoldDB" id="A0A844Z0Q7"/>
<dbReference type="Gene3D" id="3.20.20.70">
    <property type="entry name" value="Aldolase class I"/>
    <property type="match status" value="1"/>
</dbReference>
<reference evidence="5 6" key="1">
    <citation type="submission" date="2019-12" db="EMBL/GenBank/DDBJ databases">
        <title>Genomic-based taxomic classification of the family Erythrobacteraceae.</title>
        <authorList>
            <person name="Xu L."/>
        </authorList>
    </citation>
    <scope>NUCLEOTIDE SEQUENCE [LARGE SCALE GENOMIC DNA]</scope>
    <source>
        <strain evidence="5 6">M0322</strain>
    </source>
</reference>
<dbReference type="Pfam" id="PF00682">
    <property type="entry name" value="HMGL-like"/>
    <property type="match status" value="1"/>
</dbReference>
<dbReference type="EC" id="4.1.3.4" evidence="5"/>
<protein>
    <submittedName>
        <fullName evidence="5">Hydroxymethylglutaryl-CoA lyase</fullName>
        <ecNumber evidence="5">4.1.3.4</ecNumber>
    </submittedName>
</protein>
<sequence>MSQIPQRVFIKEEGPREGFQIEGAGVPTARKIELIDALSQTGLQHIQIVSFVNPRLVPGMADAEDVVAGFTPAPGVAYAGLWLNQQGLQRAIASQRLDLQGKLTLYASDAFLKKNQNRTPDQQLAAQPDLIRMYRDHAIPVRTGFVTAAFGCNFEGDVAAEKVVAIVGQLLAIAEAEGEKLELVGLGDTMAWATPDRIQRVVGMVQDAYPDIELSLHLHDTRGLGLANAYAGLQMGVRHFDAAVAGLGGCPFAAHQGAAGNICTEDFVLMCDEMGIETGVDLERLIECARLAEDILGHPLPGKVKQGGSLAAMRRRLGR</sequence>
<dbReference type="PANTHER" id="PTHR42738">
    <property type="entry name" value="HYDROXYMETHYLGLUTARYL-COA LYASE"/>
    <property type="match status" value="1"/>
</dbReference>
<gene>
    <name evidence="5" type="ORF">GRI99_14530</name>
</gene>
<evidence type="ECO:0000256" key="3">
    <source>
        <dbReference type="ARBA" id="ARBA00023239"/>
    </source>
</evidence>
<dbReference type="GO" id="GO:0046951">
    <property type="term" value="P:ketone body biosynthetic process"/>
    <property type="evidence" value="ECO:0007669"/>
    <property type="project" value="TreeGrafter"/>
</dbReference>
<evidence type="ECO:0000313" key="5">
    <source>
        <dbReference type="EMBL" id="MXO72846.1"/>
    </source>
</evidence>
<evidence type="ECO:0000256" key="1">
    <source>
        <dbReference type="ARBA" id="ARBA00009405"/>
    </source>
</evidence>
<evidence type="ECO:0000313" key="6">
    <source>
        <dbReference type="Proteomes" id="UP000466966"/>
    </source>
</evidence>
<proteinExistence type="inferred from homology"/>
<organism evidence="5 6">
    <name type="scientific">Alteraurantiacibacter buctensis</name>
    <dbReference type="NCBI Taxonomy" id="1503981"/>
    <lineage>
        <taxon>Bacteria</taxon>
        <taxon>Pseudomonadati</taxon>
        <taxon>Pseudomonadota</taxon>
        <taxon>Alphaproteobacteria</taxon>
        <taxon>Sphingomonadales</taxon>
        <taxon>Erythrobacteraceae</taxon>
        <taxon>Alteraurantiacibacter</taxon>
    </lineage>
</organism>
<comment type="caution">
    <text evidence="5">The sequence shown here is derived from an EMBL/GenBank/DDBJ whole genome shotgun (WGS) entry which is preliminary data.</text>
</comment>
<evidence type="ECO:0000256" key="2">
    <source>
        <dbReference type="ARBA" id="ARBA00022723"/>
    </source>
</evidence>
<dbReference type="GO" id="GO:0004419">
    <property type="term" value="F:hydroxymethylglutaryl-CoA lyase activity"/>
    <property type="evidence" value="ECO:0007669"/>
    <property type="project" value="UniProtKB-EC"/>
</dbReference>
<name>A0A844Z0Q7_9SPHN</name>
<dbReference type="SUPFAM" id="SSF51569">
    <property type="entry name" value="Aldolase"/>
    <property type="match status" value="1"/>
</dbReference>
<dbReference type="InterPro" id="IPR043594">
    <property type="entry name" value="HMGL"/>
</dbReference>